<dbReference type="EMBL" id="MNCJ02000317">
    <property type="protein sequence ID" value="KAF5819248.1"/>
    <property type="molecule type" value="Genomic_DNA"/>
</dbReference>
<dbReference type="Proteomes" id="UP000215914">
    <property type="component" value="Chromosome 2"/>
</dbReference>
<feature type="region of interest" description="Disordered" evidence="1">
    <location>
        <begin position="59"/>
        <end position="85"/>
    </location>
</feature>
<keyword evidence="4" id="KW-1185">Reference proteome</keyword>
<evidence type="ECO:0000313" key="3">
    <source>
        <dbReference type="EMBL" id="OTG34858.1"/>
    </source>
</evidence>
<evidence type="ECO:0000256" key="1">
    <source>
        <dbReference type="SAM" id="MobiDB-lite"/>
    </source>
</evidence>
<reference evidence="3" key="2">
    <citation type="submission" date="2017-02" db="EMBL/GenBank/DDBJ databases">
        <title>Sunflower complete genome.</title>
        <authorList>
            <person name="Langlade N."/>
            <person name="Munos S."/>
        </authorList>
    </citation>
    <scope>NUCLEOTIDE SEQUENCE [LARGE SCALE GENOMIC DNA]</scope>
    <source>
        <tissue evidence="3">Leaves</tissue>
    </source>
</reference>
<organism evidence="3 4">
    <name type="scientific">Helianthus annuus</name>
    <name type="common">Common sunflower</name>
    <dbReference type="NCBI Taxonomy" id="4232"/>
    <lineage>
        <taxon>Eukaryota</taxon>
        <taxon>Viridiplantae</taxon>
        <taxon>Streptophyta</taxon>
        <taxon>Embryophyta</taxon>
        <taxon>Tracheophyta</taxon>
        <taxon>Spermatophyta</taxon>
        <taxon>Magnoliopsida</taxon>
        <taxon>eudicotyledons</taxon>
        <taxon>Gunneridae</taxon>
        <taxon>Pentapetalae</taxon>
        <taxon>asterids</taxon>
        <taxon>campanulids</taxon>
        <taxon>Asterales</taxon>
        <taxon>Asteraceae</taxon>
        <taxon>Asteroideae</taxon>
        <taxon>Heliantheae alliance</taxon>
        <taxon>Heliantheae</taxon>
        <taxon>Helianthus</taxon>
    </lineage>
</organism>
<dbReference type="EMBL" id="CM007891">
    <property type="protein sequence ID" value="OTG34858.1"/>
    <property type="molecule type" value="Genomic_DNA"/>
</dbReference>
<dbReference type="Gramene" id="mRNA:HanXRQr2_Chr02g0075491">
    <property type="protein sequence ID" value="CDS:HanXRQr2_Chr02g0075491.1"/>
    <property type="gene ID" value="HanXRQr2_Chr02g0075491"/>
</dbReference>
<reference evidence="2 4" key="1">
    <citation type="journal article" date="2017" name="Nature">
        <title>The sunflower genome provides insights into oil metabolism, flowering and Asterid evolution.</title>
        <authorList>
            <person name="Badouin H."/>
            <person name="Gouzy J."/>
            <person name="Grassa C.J."/>
            <person name="Murat F."/>
            <person name="Staton S.E."/>
            <person name="Cottret L."/>
            <person name="Lelandais-Briere C."/>
            <person name="Owens G.L."/>
            <person name="Carrere S."/>
            <person name="Mayjonade B."/>
            <person name="Legrand L."/>
            <person name="Gill N."/>
            <person name="Kane N.C."/>
            <person name="Bowers J.E."/>
            <person name="Hubner S."/>
            <person name="Bellec A."/>
            <person name="Berard A."/>
            <person name="Berges H."/>
            <person name="Blanchet N."/>
            <person name="Boniface M.C."/>
            <person name="Brunel D."/>
            <person name="Catrice O."/>
            <person name="Chaidir N."/>
            <person name="Claudel C."/>
            <person name="Donnadieu C."/>
            <person name="Faraut T."/>
            <person name="Fievet G."/>
            <person name="Helmstetter N."/>
            <person name="King M."/>
            <person name="Knapp S.J."/>
            <person name="Lai Z."/>
            <person name="Le Paslier M.C."/>
            <person name="Lippi Y."/>
            <person name="Lorenzon L."/>
            <person name="Mandel J.R."/>
            <person name="Marage G."/>
            <person name="Marchand G."/>
            <person name="Marquand E."/>
            <person name="Bret-Mestries E."/>
            <person name="Morien E."/>
            <person name="Nambeesan S."/>
            <person name="Nguyen T."/>
            <person name="Pegot-Espagnet P."/>
            <person name="Pouilly N."/>
            <person name="Raftis F."/>
            <person name="Sallet E."/>
            <person name="Schiex T."/>
            <person name="Thomas J."/>
            <person name="Vandecasteele C."/>
            <person name="Vares D."/>
            <person name="Vear F."/>
            <person name="Vautrin S."/>
            <person name="Crespi M."/>
            <person name="Mangin B."/>
            <person name="Burke J.M."/>
            <person name="Salse J."/>
            <person name="Munos S."/>
            <person name="Vincourt P."/>
            <person name="Rieseberg L.H."/>
            <person name="Langlade N.B."/>
        </authorList>
    </citation>
    <scope>NUCLEOTIDE SEQUENCE [LARGE SCALE GENOMIC DNA]</scope>
    <source>
        <strain evidence="4">cv. SF193</strain>
        <tissue evidence="2">Leaves</tissue>
    </source>
</reference>
<proteinExistence type="predicted"/>
<accession>A0A251VGT8</accession>
<dbReference type="AlphaFoldDB" id="A0A251VGT8"/>
<evidence type="ECO:0000313" key="4">
    <source>
        <dbReference type="Proteomes" id="UP000215914"/>
    </source>
</evidence>
<protein>
    <submittedName>
        <fullName evidence="3">Uncharacterized protein</fullName>
    </submittedName>
</protein>
<name>A0A251VGT8_HELAN</name>
<gene>
    <name evidence="3" type="ORF">HannXRQ_Chr02g0050441</name>
    <name evidence="2" type="ORF">HanXRQr2_Chr02g0075491</name>
</gene>
<reference evidence="2" key="3">
    <citation type="submission" date="2020-06" db="EMBL/GenBank/DDBJ databases">
        <title>Helianthus annuus Genome sequencing and assembly Release 2.</title>
        <authorList>
            <person name="Gouzy J."/>
            <person name="Langlade N."/>
            <person name="Munos S."/>
        </authorList>
    </citation>
    <scope>NUCLEOTIDE SEQUENCE</scope>
    <source>
        <tissue evidence="2">Leaves</tissue>
    </source>
</reference>
<evidence type="ECO:0000313" key="2">
    <source>
        <dbReference type="EMBL" id="KAF5819248.1"/>
    </source>
</evidence>
<sequence length="85" mass="9670">MASQESMKDTGVVRKKVQALVRKKKEWASIKKKGGNRRQLKERKNRTLAVRIARARSNLCGSNSKSARNMIQSKQVGTDSNQERK</sequence>
<dbReference type="InParanoid" id="A0A251VGT8"/>